<name>A0A0E9TCA2_ANGAN</name>
<sequence>MISTPLLNILLSCKVVER</sequence>
<proteinExistence type="predicted"/>
<reference evidence="1" key="1">
    <citation type="submission" date="2014-11" db="EMBL/GenBank/DDBJ databases">
        <authorList>
            <person name="Amaro Gonzalez C."/>
        </authorList>
    </citation>
    <scope>NUCLEOTIDE SEQUENCE</scope>
</reference>
<protein>
    <submittedName>
        <fullName evidence="1">Uncharacterized protein</fullName>
    </submittedName>
</protein>
<reference evidence="1" key="2">
    <citation type="journal article" date="2015" name="Fish Shellfish Immunol.">
        <title>Early steps in the European eel (Anguilla anguilla)-Vibrio vulnificus interaction in the gills: Role of the RtxA13 toxin.</title>
        <authorList>
            <person name="Callol A."/>
            <person name="Pajuelo D."/>
            <person name="Ebbesson L."/>
            <person name="Teles M."/>
            <person name="MacKenzie S."/>
            <person name="Amaro C."/>
        </authorList>
    </citation>
    <scope>NUCLEOTIDE SEQUENCE</scope>
</reference>
<dbReference type="AlphaFoldDB" id="A0A0E9TCA2"/>
<organism evidence="1">
    <name type="scientific">Anguilla anguilla</name>
    <name type="common">European freshwater eel</name>
    <name type="synonym">Muraena anguilla</name>
    <dbReference type="NCBI Taxonomy" id="7936"/>
    <lineage>
        <taxon>Eukaryota</taxon>
        <taxon>Metazoa</taxon>
        <taxon>Chordata</taxon>
        <taxon>Craniata</taxon>
        <taxon>Vertebrata</taxon>
        <taxon>Euteleostomi</taxon>
        <taxon>Actinopterygii</taxon>
        <taxon>Neopterygii</taxon>
        <taxon>Teleostei</taxon>
        <taxon>Anguilliformes</taxon>
        <taxon>Anguillidae</taxon>
        <taxon>Anguilla</taxon>
    </lineage>
</organism>
<dbReference type="EMBL" id="GBXM01057268">
    <property type="protein sequence ID" value="JAH51309.1"/>
    <property type="molecule type" value="Transcribed_RNA"/>
</dbReference>
<evidence type="ECO:0000313" key="1">
    <source>
        <dbReference type="EMBL" id="JAH51309.1"/>
    </source>
</evidence>
<accession>A0A0E9TCA2</accession>